<dbReference type="OrthoDB" id="193772at2157"/>
<accession>A0A1H1ACS7</accession>
<evidence type="ECO:0000313" key="3">
    <source>
        <dbReference type="Proteomes" id="UP000198848"/>
    </source>
</evidence>
<keyword evidence="3" id="KW-1185">Reference proteome</keyword>
<dbReference type="RefSeq" id="WP_090377266.1">
    <property type="nucleotide sequence ID" value="NZ_FNLC01000001.1"/>
</dbReference>
<dbReference type="Pfam" id="PF18545">
    <property type="entry name" value="HalOD1"/>
    <property type="match status" value="1"/>
</dbReference>
<organism evidence="2 3">
    <name type="scientific">Natronobacterium texcoconense</name>
    <dbReference type="NCBI Taxonomy" id="1095778"/>
    <lineage>
        <taxon>Archaea</taxon>
        <taxon>Methanobacteriati</taxon>
        <taxon>Methanobacteriota</taxon>
        <taxon>Stenosarchaea group</taxon>
        <taxon>Halobacteria</taxon>
        <taxon>Halobacteriales</taxon>
        <taxon>Natrialbaceae</taxon>
        <taxon>Natronobacterium</taxon>
    </lineage>
</organism>
<gene>
    <name evidence="2" type="ORF">SAMN04489842_0650</name>
</gene>
<evidence type="ECO:0000259" key="1">
    <source>
        <dbReference type="Pfam" id="PF18545"/>
    </source>
</evidence>
<dbReference type="EMBL" id="FNLC01000001">
    <property type="protein sequence ID" value="SDQ37525.1"/>
    <property type="molecule type" value="Genomic_DNA"/>
</dbReference>
<protein>
    <recommendedName>
        <fullName evidence="1">Halobacterial output domain-containing protein</fullName>
    </recommendedName>
</protein>
<proteinExistence type="predicted"/>
<dbReference type="InterPro" id="IPR040624">
    <property type="entry name" value="HalOD1"/>
</dbReference>
<sequence>MSGSAPADRLTPIDDTAGRTIYYDSDSETYHTWCVDGEYEPATTAVLMAVTSIRGVGPDELEALSERVDPDALNTLVTHWQADSRTVEGELSFPFAGCSVTVRSNGEIVIEPDGVPTQK</sequence>
<evidence type="ECO:0000313" key="2">
    <source>
        <dbReference type="EMBL" id="SDQ37525.1"/>
    </source>
</evidence>
<dbReference type="Proteomes" id="UP000198848">
    <property type="component" value="Unassembled WGS sequence"/>
</dbReference>
<name>A0A1H1ACS7_NATTX</name>
<reference evidence="3" key="1">
    <citation type="submission" date="2016-10" db="EMBL/GenBank/DDBJ databases">
        <authorList>
            <person name="Varghese N."/>
            <person name="Submissions S."/>
        </authorList>
    </citation>
    <scope>NUCLEOTIDE SEQUENCE [LARGE SCALE GENOMIC DNA]</scope>
    <source>
        <strain evidence="3">DSM 24767</strain>
    </source>
</reference>
<feature type="domain" description="Halobacterial output" evidence="1">
    <location>
        <begin position="38"/>
        <end position="112"/>
    </location>
</feature>
<dbReference type="AlphaFoldDB" id="A0A1H1ACS7"/>